<dbReference type="RefSeq" id="WP_009577880.1">
    <property type="nucleotide sequence ID" value="NZ_AMZN01000006.1"/>
</dbReference>
<dbReference type="STRING" id="1237149.C900_04152"/>
<dbReference type="Proteomes" id="UP000011135">
    <property type="component" value="Unassembled WGS sequence"/>
</dbReference>
<organism evidence="2 3">
    <name type="scientific">Fulvivirga imtechensis AK7</name>
    <dbReference type="NCBI Taxonomy" id="1237149"/>
    <lineage>
        <taxon>Bacteria</taxon>
        <taxon>Pseudomonadati</taxon>
        <taxon>Bacteroidota</taxon>
        <taxon>Cytophagia</taxon>
        <taxon>Cytophagales</taxon>
        <taxon>Fulvivirgaceae</taxon>
        <taxon>Fulvivirga</taxon>
    </lineage>
</organism>
<gene>
    <name evidence="2" type="ORF">C900_04152</name>
</gene>
<dbReference type="Pfam" id="PF12873">
    <property type="entry name" value="DUF3825"/>
    <property type="match status" value="1"/>
</dbReference>
<dbReference type="PATRIC" id="fig|1237149.3.peg.435"/>
<sequence>MYKSLLKRYKDQPSKEIFAHFPYQGSVGDNWETPFIKLAKMAKKDKWKFQNKEFQNEQNKGEVPILINYLNYTFLRLQDEKKIAYSADGDKACINTGLQTPRGKDIYATFFKNTQAREREQPDWTLFAFVDSYSDKLAPFHPLPDIAEYILDPNDLVFNLDYQIEPNLDHFLKKNEERLPTVLQGNIKMAENVINGAIQSLHGMVKRNYKVAIPHWFEGKIQLLLPLVLTNDEGVADLALVVERDDKRKIYRGKTILTMDMAYLDARLITKPADEWLNP</sequence>
<accession>L8JX01</accession>
<dbReference type="EMBL" id="AMZN01000006">
    <property type="protein sequence ID" value="ELR73300.1"/>
    <property type="molecule type" value="Genomic_DNA"/>
</dbReference>
<dbReference type="eggNOG" id="COG1278">
    <property type="taxonomic scope" value="Bacteria"/>
</dbReference>
<feature type="domain" description="DUF3825" evidence="1">
    <location>
        <begin position="38"/>
        <end position="276"/>
    </location>
</feature>
<dbReference type="AlphaFoldDB" id="L8JX01"/>
<dbReference type="InterPro" id="IPR024437">
    <property type="entry name" value="DUF3825"/>
</dbReference>
<proteinExistence type="predicted"/>
<comment type="caution">
    <text evidence="2">The sequence shown here is derived from an EMBL/GenBank/DDBJ whole genome shotgun (WGS) entry which is preliminary data.</text>
</comment>
<evidence type="ECO:0000313" key="3">
    <source>
        <dbReference type="Proteomes" id="UP000011135"/>
    </source>
</evidence>
<evidence type="ECO:0000313" key="2">
    <source>
        <dbReference type="EMBL" id="ELR73300.1"/>
    </source>
</evidence>
<reference evidence="2 3" key="1">
    <citation type="submission" date="2012-12" db="EMBL/GenBank/DDBJ databases">
        <title>Genome assembly of Fulvivirga imtechensis AK7.</title>
        <authorList>
            <person name="Nupur N."/>
            <person name="Khatri I."/>
            <person name="Kumar R."/>
            <person name="Subramanian S."/>
            <person name="Pinnaka A."/>
        </authorList>
    </citation>
    <scope>NUCLEOTIDE SEQUENCE [LARGE SCALE GENOMIC DNA]</scope>
    <source>
        <strain evidence="2 3">AK7</strain>
    </source>
</reference>
<evidence type="ECO:0000259" key="1">
    <source>
        <dbReference type="Pfam" id="PF12873"/>
    </source>
</evidence>
<keyword evidence="3" id="KW-1185">Reference proteome</keyword>
<protein>
    <recommendedName>
        <fullName evidence="1">DUF3825 domain-containing protein</fullName>
    </recommendedName>
</protein>
<name>L8JX01_9BACT</name>